<protein>
    <submittedName>
        <fullName evidence="1">Uncharacterized protein</fullName>
    </submittedName>
</protein>
<evidence type="ECO:0000313" key="1">
    <source>
        <dbReference type="EMBL" id="JAH63552.1"/>
    </source>
</evidence>
<organism evidence="1">
    <name type="scientific">Anguilla anguilla</name>
    <name type="common">European freshwater eel</name>
    <name type="synonym">Muraena anguilla</name>
    <dbReference type="NCBI Taxonomy" id="7936"/>
    <lineage>
        <taxon>Eukaryota</taxon>
        <taxon>Metazoa</taxon>
        <taxon>Chordata</taxon>
        <taxon>Craniata</taxon>
        <taxon>Vertebrata</taxon>
        <taxon>Euteleostomi</taxon>
        <taxon>Actinopterygii</taxon>
        <taxon>Neopterygii</taxon>
        <taxon>Teleostei</taxon>
        <taxon>Anguilliformes</taxon>
        <taxon>Anguillidae</taxon>
        <taxon>Anguilla</taxon>
    </lineage>
</organism>
<accession>A0A0E9UCT7</accession>
<sequence>MVYMWLAQPSGSYRSNKVTKLTYKLNLERFCLTMKSELYVSKAAFSLIFIRSSNGTW</sequence>
<reference evidence="1" key="1">
    <citation type="submission" date="2014-11" db="EMBL/GenBank/DDBJ databases">
        <authorList>
            <person name="Amaro Gonzalez C."/>
        </authorList>
    </citation>
    <scope>NUCLEOTIDE SEQUENCE</scope>
</reference>
<proteinExistence type="predicted"/>
<dbReference type="EMBL" id="GBXM01045025">
    <property type="protein sequence ID" value="JAH63552.1"/>
    <property type="molecule type" value="Transcribed_RNA"/>
</dbReference>
<dbReference type="AlphaFoldDB" id="A0A0E9UCT7"/>
<reference evidence="1" key="2">
    <citation type="journal article" date="2015" name="Fish Shellfish Immunol.">
        <title>Early steps in the European eel (Anguilla anguilla)-Vibrio vulnificus interaction in the gills: Role of the RtxA13 toxin.</title>
        <authorList>
            <person name="Callol A."/>
            <person name="Pajuelo D."/>
            <person name="Ebbesson L."/>
            <person name="Teles M."/>
            <person name="MacKenzie S."/>
            <person name="Amaro C."/>
        </authorList>
    </citation>
    <scope>NUCLEOTIDE SEQUENCE</scope>
</reference>
<name>A0A0E9UCT7_ANGAN</name>